<evidence type="ECO:0000256" key="1">
    <source>
        <dbReference type="SAM" id="MobiDB-lite"/>
    </source>
</evidence>
<dbReference type="Gene3D" id="1.25.40.10">
    <property type="entry name" value="Tetratricopeptide repeat domain"/>
    <property type="match status" value="1"/>
</dbReference>
<dbReference type="InterPro" id="IPR011990">
    <property type="entry name" value="TPR-like_helical_dom_sf"/>
</dbReference>
<dbReference type="AlphaFoldDB" id="A0A7S2HNA7"/>
<evidence type="ECO:0000313" key="2">
    <source>
        <dbReference type="EMBL" id="CAD9495354.1"/>
    </source>
</evidence>
<dbReference type="InterPro" id="IPR019734">
    <property type="entry name" value="TPR_rpt"/>
</dbReference>
<feature type="region of interest" description="Disordered" evidence="1">
    <location>
        <begin position="313"/>
        <end position="332"/>
    </location>
</feature>
<protein>
    <recommendedName>
        <fullName evidence="3">MalT-like TPR region domain-containing protein</fullName>
    </recommendedName>
</protein>
<dbReference type="SMART" id="SM00028">
    <property type="entry name" value="TPR"/>
    <property type="match status" value="4"/>
</dbReference>
<reference evidence="2" key="1">
    <citation type="submission" date="2021-01" db="EMBL/GenBank/DDBJ databases">
        <authorList>
            <person name="Corre E."/>
            <person name="Pelletier E."/>
            <person name="Niang G."/>
            <person name="Scheremetjew M."/>
            <person name="Finn R."/>
            <person name="Kale V."/>
            <person name="Holt S."/>
            <person name="Cochrane G."/>
            <person name="Meng A."/>
            <person name="Brown T."/>
            <person name="Cohen L."/>
        </authorList>
    </citation>
    <scope>NUCLEOTIDE SEQUENCE</scope>
    <source>
        <strain evidence="2">CCMP826</strain>
    </source>
</reference>
<evidence type="ECO:0008006" key="3">
    <source>
        <dbReference type="Google" id="ProtNLM"/>
    </source>
</evidence>
<sequence length="332" mass="37273">MTILLVAEQQITTNPSAKEIMLRLHLKAAVLHSNIGTVLYAKHQFAGAMESYRKSFQFRTKYNRLSVTPISQRTDSEDQSSADFPVKMRQYVAELENEFARRLGNGTPDEHISDAFRIYKKKNKPSHFSICFFANPIVMNAETHADDLSSSPAKLDKIGAACTLFNMALVHLKMGSNSAAIKVLQMALESISSANPEAPFKKELSCMIHTNIGHICFVGNRFTDAMDNFSRAYEACSEIAHHEEYSLEVQHCHRKNCGYVLLNMALTSTKSRRIDEAENLCEDAYDMFYQVESESGQPEEGLTSVTSLMNIVQRKETRSKPKVTPDPVATSE</sequence>
<accession>A0A7S2HNA7</accession>
<proteinExistence type="predicted"/>
<dbReference type="SUPFAM" id="SSF48452">
    <property type="entry name" value="TPR-like"/>
    <property type="match status" value="1"/>
</dbReference>
<organism evidence="2">
    <name type="scientific">Helicotheca tamesis</name>
    <dbReference type="NCBI Taxonomy" id="374047"/>
    <lineage>
        <taxon>Eukaryota</taxon>
        <taxon>Sar</taxon>
        <taxon>Stramenopiles</taxon>
        <taxon>Ochrophyta</taxon>
        <taxon>Bacillariophyta</taxon>
        <taxon>Mediophyceae</taxon>
        <taxon>Lithodesmiophycidae</taxon>
        <taxon>Lithodesmiales</taxon>
        <taxon>Lithodesmiaceae</taxon>
        <taxon>Helicotheca</taxon>
    </lineage>
</organism>
<dbReference type="EMBL" id="HBGV01010585">
    <property type="protein sequence ID" value="CAD9495354.1"/>
    <property type="molecule type" value="Transcribed_RNA"/>
</dbReference>
<gene>
    <name evidence="2" type="ORF">HTAM1171_LOCUS6518</name>
</gene>
<name>A0A7S2HNA7_9STRA</name>